<dbReference type="Gene3D" id="3.40.190.10">
    <property type="entry name" value="Periplasmic binding protein-like II"/>
    <property type="match status" value="2"/>
</dbReference>
<keyword evidence="2" id="KW-1185">Reference proteome</keyword>
<name>A0ABQ3D020_9RHOB</name>
<protein>
    <submittedName>
        <fullName evidence="1">ABC transporter substrate-binding protein</fullName>
    </submittedName>
</protein>
<dbReference type="Proteomes" id="UP000634455">
    <property type="component" value="Unassembled WGS sequence"/>
</dbReference>
<evidence type="ECO:0000313" key="1">
    <source>
        <dbReference type="EMBL" id="GHA48762.1"/>
    </source>
</evidence>
<proteinExistence type="predicted"/>
<dbReference type="EMBL" id="BMZF01000002">
    <property type="protein sequence ID" value="GHA48762.1"/>
    <property type="molecule type" value="Genomic_DNA"/>
</dbReference>
<reference evidence="2" key="1">
    <citation type="journal article" date="2019" name="Int. J. Syst. Evol. Microbiol.">
        <title>The Global Catalogue of Microorganisms (GCM) 10K type strain sequencing project: providing services to taxonomists for standard genome sequencing and annotation.</title>
        <authorList>
            <consortium name="The Broad Institute Genomics Platform"/>
            <consortium name="The Broad Institute Genome Sequencing Center for Infectious Disease"/>
            <person name="Wu L."/>
            <person name="Ma J."/>
        </authorList>
    </citation>
    <scope>NUCLEOTIDE SEQUENCE [LARGE SCALE GENOMIC DNA]</scope>
    <source>
        <strain evidence="2">KCTC 32465</strain>
    </source>
</reference>
<comment type="caution">
    <text evidence="1">The sequence shown here is derived from an EMBL/GenBank/DDBJ whole genome shotgun (WGS) entry which is preliminary data.</text>
</comment>
<gene>
    <name evidence="1" type="ORF">GCM10008927_12370</name>
</gene>
<sequence>MSHGVLLPLSTPENDGYLDRVVLEMFKRNNLLLQKEYVAPARALDMATLGLTDGDMVRTESVKISHPDLLQVPESIYSVIVTGVYVDPKIELESWSKFSDYKVGYIRGWQDALRVFDNRDNFLEVSDAQTLLLMLKSGRIDVAFLTLFPAKFLAKELEFDTLYFSKIREEREMYLYLNERNADLIEPLSASLREMKRDGTYQQIMGPYIEGNK</sequence>
<organism evidence="1 2">
    <name type="scientific">Paramylibacter ulvae</name>
    <dbReference type="NCBI Taxonomy" id="1651968"/>
    <lineage>
        <taxon>Bacteria</taxon>
        <taxon>Pseudomonadati</taxon>
        <taxon>Pseudomonadota</taxon>
        <taxon>Alphaproteobacteria</taxon>
        <taxon>Rhodobacterales</taxon>
        <taxon>Paracoccaceae</taxon>
        <taxon>Paramylibacter</taxon>
    </lineage>
</organism>
<evidence type="ECO:0000313" key="2">
    <source>
        <dbReference type="Proteomes" id="UP000634455"/>
    </source>
</evidence>
<accession>A0ABQ3D020</accession>
<dbReference type="SUPFAM" id="SSF53850">
    <property type="entry name" value="Periplasmic binding protein-like II"/>
    <property type="match status" value="1"/>
</dbReference>